<keyword evidence="4" id="KW-1185">Reference proteome</keyword>
<dbReference type="InterPro" id="IPR004701">
    <property type="entry name" value="PTS_EIIA_man-typ"/>
</dbReference>
<protein>
    <submittedName>
        <fullName evidence="3">PTS fructose transporter subunit IIA</fullName>
    </submittedName>
</protein>
<evidence type="ECO:0000259" key="2">
    <source>
        <dbReference type="PROSITE" id="PS51096"/>
    </source>
</evidence>
<evidence type="ECO:0000313" key="4">
    <source>
        <dbReference type="Proteomes" id="UP000316688"/>
    </source>
</evidence>
<sequence>MSAGLLLVTHPGVGKALRETAEGILPRLPLAIATLSPGPHDPPETTLGRVEAAAAGVDSGDGVLILTDAFGATPANIAIAVARGQGYPVITGVNLPMLLRVLNYPELSLESLARMALAAARDGILEAVAPAVDPPGANHGVG</sequence>
<keyword evidence="1" id="KW-0808">Transferase</keyword>
<comment type="caution">
    <text evidence="3">The sequence shown here is derived from an EMBL/GenBank/DDBJ whole genome shotgun (WGS) entry which is preliminary data.</text>
</comment>
<dbReference type="SUPFAM" id="SSF53062">
    <property type="entry name" value="PTS system fructose IIA component-like"/>
    <property type="match status" value="1"/>
</dbReference>
<dbReference type="EMBL" id="VMKP01000003">
    <property type="protein sequence ID" value="TVO64423.1"/>
    <property type="molecule type" value="Genomic_DNA"/>
</dbReference>
<feature type="domain" description="PTS EIIA type-4" evidence="2">
    <location>
        <begin position="2"/>
        <end position="124"/>
    </location>
</feature>
<dbReference type="PANTHER" id="PTHR33799:SF1">
    <property type="entry name" value="PTS SYSTEM MANNOSE-SPECIFIC EIIAB COMPONENT-RELATED"/>
    <property type="match status" value="1"/>
</dbReference>
<dbReference type="AlphaFoldDB" id="A0A557RGY3"/>
<dbReference type="Pfam" id="PF03610">
    <property type="entry name" value="EIIA-man"/>
    <property type="match status" value="1"/>
</dbReference>
<dbReference type="GO" id="GO:0009401">
    <property type="term" value="P:phosphoenolpyruvate-dependent sugar phosphotransferase system"/>
    <property type="evidence" value="ECO:0007669"/>
    <property type="project" value="InterPro"/>
</dbReference>
<dbReference type="GO" id="GO:0016740">
    <property type="term" value="F:transferase activity"/>
    <property type="evidence" value="ECO:0007669"/>
    <property type="project" value="UniProtKB-KW"/>
</dbReference>
<evidence type="ECO:0000256" key="1">
    <source>
        <dbReference type="ARBA" id="ARBA00022679"/>
    </source>
</evidence>
<dbReference type="Gene3D" id="3.40.50.510">
    <property type="entry name" value="Phosphotransferase system, mannose-type IIA component"/>
    <property type="match status" value="1"/>
</dbReference>
<dbReference type="PANTHER" id="PTHR33799">
    <property type="entry name" value="PTS PERMEASE-RELATED-RELATED"/>
    <property type="match status" value="1"/>
</dbReference>
<gene>
    <name evidence="3" type="ORF">FPL11_07125</name>
</gene>
<dbReference type="InterPro" id="IPR036662">
    <property type="entry name" value="PTS_EIIA_man-typ_sf"/>
</dbReference>
<reference evidence="3 4" key="1">
    <citation type="submission" date="2019-07" db="EMBL/GenBank/DDBJ databases">
        <title>Reclasification of Spiribacter aquaticus.</title>
        <authorList>
            <person name="Leon M.J."/>
            <person name="Sanchez-Porro C."/>
            <person name="Ventosa A."/>
        </authorList>
    </citation>
    <scope>NUCLEOTIDE SEQUENCE [LARGE SCALE GENOMIC DNA]</scope>
    <source>
        <strain evidence="3 4">SP30</strain>
    </source>
</reference>
<dbReference type="PROSITE" id="PS51096">
    <property type="entry name" value="PTS_EIIA_TYPE_4"/>
    <property type="match status" value="1"/>
</dbReference>
<dbReference type="RefSeq" id="WP_144348012.1">
    <property type="nucleotide sequence ID" value="NZ_VMKP01000003.1"/>
</dbReference>
<accession>A0A557RGY3</accession>
<name>A0A557RGY3_9GAMM</name>
<dbReference type="InterPro" id="IPR051471">
    <property type="entry name" value="Bacterial_PTS_sugar_comp"/>
</dbReference>
<evidence type="ECO:0000313" key="3">
    <source>
        <dbReference type="EMBL" id="TVO64423.1"/>
    </source>
</evidence>
<organism evidence="3 4">
    <name type="scientific">Spiribacter aquaticus</name>
    <dbReference type="NCBI Taxonomy" id="1935996"/>
    <lineage>
        <taxon>Bacteria</taxon>
        <taxon>Pseudomonadati</taxon>
        <taxon>Pseudomonadota</taxon>
        <taxon>Gammaproteobacteria</taxon>
        <taxon>Chromatiales</taxon>
        <taxon>Ectothiorhodospiraceae</taxon>
        <taxon>Spiribacter</taxon>
    </lineage>
</organism>
<dbReference type="GO" id="GO:0016020">
    <property type="term" value="C:membrane"/>
    <property type="evidence" value="ECO:0007669"/>
    <property type="project" value="InterPro"/>
</dbReference>
<dbReference type="Proteomes" id="UP000316688">
    <property type="component" value="Unassembled WGS sequence"/>
</dbReference>
<proteinExistence type="predicted"/>